<reference evidence="1 2" key="1">
    <citation type="submission" date="2019-11" db="EMBL/GenBank/DDBJ databases">
        <title>Gracilibacillus salitolerans sp. nov., a moderate halophile isolated from a saline soil in northwest China.</title>
        <authorList>
            <person name="Gan L."/>
        </authorList>
    </citation>
    <scope>NUCLEOTIDE SEQUENCE [LARGE SCALE GENOMIC DNA]</scope>
    <source>
        <strain evidence="1 2">SCU50</strain>
    </source>
</reference>
<name>A0A5Q2TGP7_9BACI</name>
<dbReference type="EMBL" id="CP045915">
    <property type="protein sequence ID" value="QGH33805.1"/>
    <property type="molecule type" value="Genomic_DNA"/>
</dbReference>
<dbReference type="RefSeq" id="WP_100361334.1">
    <property type="nucleotide sequence ID" value="NZ_CP045915.1"/>
</dbReference>
<evidence type="ECO:0000313" key="2">
    <source>
        <dbReference type="Proteomes" id="UP000339690"/>
    </source>
</evidence>
<organism evidence="1 2">
    <name type="scientific">Gracilibacillus salitolerans</name>
    <dbReference type="NCBI Taxonomy" id="2663022"/>
    <lineage>
        <taxon>Bacteria</taxon>
        <taxon>Bacillati</taxon>
        <taxon>Bacillota</taxon>
        <taxon>Bacilli</taxon>
        <taxon>Bacillales</taxon>
        <taxon>Bacillaceae</taxon>
        <taxon>Gracilibacillus</taxon>
    </lineage>
</organism>
<accession>A0A5Q2TGP7</accession>
<evidence type="ECO:0000313" key="1">
    <source>
        <dbReference type="EMBL" id="QGH33805.1"/>
    </source>
</evidence>
<proteinExistence type="predicted"/>
<gene>
    <name evidence="1" type="ORF">GI584_07135</name>
</gene>
<sequence length="181" mass="21897">MDNTIKTYFTQLEEKDRNQQYEAYQHLIAEMKSEVDWAYDVWDQLVEDLTDNDAHKRSRAAQFLSYLAISDRENRILEDFEKVWQVTYDDKFVTARHTLQVIWRIGLAGEKQELLVIDALATRYKTCTDEKNYTLIRNDIIQNLHHFYLETQIENIKHIAMELIELENDPKYQKKYKKIWK</sequence>
<keyword evidence="2" id="KW-1185">Reference proteome</keyword>
<protein>
    <recommendedName>
        <fullName evidence="3">HEAT repeat domain-containing protein</fullName>
    </recommendedName>
</protein>
<dbReference type="AlphaFoldDB" id="A0A5Q2TGP7"/>
<dbReference type="InterPro" id="IPR016024">
    <property type="entry name" value="ARM-type_fold"/>
</dbReference>
<evidence type="ECO:0008006" key="3">
    <source>
        <dbReference type="Google" id="ProtNLM"/>
    </source>
</evidence>
<dbReference type="KEGG" id="grc:GI584_07135"/>
<dbReference type="SUPFAM" id="SSF48371">
    <property type="entry name" value="ARM repeat"/>
    <property type="match status" value="1"/>
</dbReference>
<dbReference type="Proteomes" id="UP000339690">
    <property type="component" value="Chromosome"/>
</dbReference>